<sequence length="256" mass="27507">MTDRPPFPDEGNRSLQRGLRVLEYIWRNARDGVRVAQIMRACALERATVYRLLGTLLAAGYAARRGRYLYVPGPSIRRMLDDAPVHDLALRLDPLLRRISDISGDTAFAVVREGTQSRCIARRIGSFPIQVLAVEVGRRQPLGVGAAGLALLASLPRDEAAAIIASNAAALGGYGGMSPKRLAMLLEATRQRGWSVVGNHVATDTLAVGVAIAAADRDVLAAISVAAPLSRMGAERQLFLVRTMHEALAQLLPEGV</sequence>
<dbReference type="GO" id="GO:0003677">
    <property type="term" value="F:DNA binding"/>
    <property type="evidence" value="ECO:0007669"/>
    <property type="project" value="UniProtKB-KW"/>
</dbReference>
<accession>A0A2N8KIR9</accession>
<dbReference type="EMBL" id="POQS01000003">
    <property type="protein sequence ID" value="PND33343.1"/>
    <property type="molecule type" value="Genomic_DNA"/>
</dbReference>
<gene>
    <name evidence="6" type="ORF">C1I89_12685</name>
</gene>
<dbReference type="InterPro" id="IPR050707">
    <property type="entry name" value="HTH_MetabolicPath_Reg"/>
</dbReference>
<dbReference type="Gene3D" id="3.30.450.40">
    <property type="match status" value="1"/>
</dbReference>
<dbReference type="PANTHER" id="PTHR30136">
    <property type="entry name" value="HELIX-TURN-HELIX TRANSCRIPTIONAL REGULATOR, ICLR FAMILY"/>
    <property type="match status" value="1"/>
</dbReference>
<evidence type="ECO:0000256" key="2">
    <source>
        <dbReference type="ARBA" id="ARBA00023125"/>
    </source>
</evidence>
<evidence type="ECO:0000259" key="4">
    <source>
        <dbReference type="PROSITE" id="PS51077"/>
    </source>
</evidence>
<evidence type="ECO:0000313" key="7">
    <source>
        <dbReference type="Proteomes" id="UP000235994"/>
    </source>
</evidence>
<dbReference type="InterPro" id="IPR005471">
    <property type="entry name" value="Tscrpt_reg_IclR_N"/>
</dbReference>
<proteinExistence type="predicted"/>
<evidence type="ECO:0000256" key="3">
    <source>
        <dbReference type="ARBA" id="ARBA00023163"/>
    </source>
</evidence>
<reference evidence="6 7" key="1">
    <citation type="submission" date="2018-01" db="EMBL/GenBank/DDBJ databases">
        <title>The draft genome of an aniline degradation strain ANB-1.</title>
        <authorList>
            <person name="Zhang L."/>
            <person name="Jiang J."/>
        </authorList>
    </citation>
    <scope>NUCLEOTIDE SEQUENCE [LARGE SCALE GENOMIC DNA]</scope>
    <source>
        <strain evidence="6 7">ANB-1</strain>
    </source>
</reference>
<keyword evidence="7" id="KW-1185">Reference proteome</keyword>
<dbReference type="Proteomes" id="UP000235994">
    <property type="component" value="Unassembled WGS sequence"/>
</dbReference>
<keyword evidence="3" id="KW-0804">Transcription</keyword>
<protein>
    <submittedName>
        <fullName evidence="6">IclR family transcriptional regulator</fullName>
    </submittedName>
</protein>
<dbReference type="InterPro" id="IPR014757">
    <property type="entry name" value="Tscrpt_reg_IclR_C"/>
</dbReference>
<name>A0A2N8KIR9_9BURK</name>
<dbReference type="Pfam" id="PF09339">
    <property type="entry name" value="HTH_IclR"/>
    <property type="match status" value="1"/>
</dbReference>
<dbReference type="AlphaFoldDB" id="A0A2N8KIR9"/>
<organism evidence="6 7">
    <name type="scientific">Achromobacter pulmonis</name>
    <dbReference type="NCBI Taxonomy" id="1389932"/>
    <lineage>
        <taxon>Bacteria</taxon>
        <taxon>Pseudomonadati</taxon>
        <taxon>Pseudomonadota</taxon>
        <taxon>Betaproteobacteria</taxon>
        <taxon>Burkholderiales</taxon>
        <taxon>Alcaligenaceae</taxon>
        <taxon>Achromobacter</taxon>
    </lineage>
</organism>
<dbReference type="Gene3D" id="1.10.10.10">
    <property type="entry name" value="Winged helix-like DNA-binding domain superfamily/Winged helix DNA-binding domain"/>
    <property type="match status" value="1"/>
</dbReference>
<evidence type="ECO:0000256" key="1">
    <source>
        <dbReference type="ARBA" id="ARBA00023015"/>
    </source>
</evidence>
<evidence type="ECO:0000313" key="6">
    <source>
        <dbReference type="EMBL" id="PND33343.1"/>
    </source>
</evidence>
<dbReference type="SUPFAM" id="SSF46785">
    <property type="entry name" value="Winged helix' DNA-binding domain"/>
    <property type="match status" value="1"/>
</dbReference>
<dbReference type="GO" id="GO:0003700">
    <property type="term" value="F:DNA-binding transcription factor activity"/>
    <property type="evidence" value="ECO:0007669"/>
    <property type="project" value="TreeGrafter"/>
</dbReference>
<dbReference type="InterPro" id="IPR036390">
    <property type="entry name" value="WH_DNA-bd_sf"/>
</dbReference>
<dbReference type="PANTHER" id="PTHR30136:SF39">
    <property type="entry name" value="TRANSCRIPTIONAL REGULATORY PROTEIN"/>
    <property type="match status" value="1"/>
</dbReference>
<dbReference type="InterPro" id="IPR029016">
    <property type="entry name" value="GAF-like_dom_sf"/>
</dbReference>
<dbReference type="SUPFAM" id="SSF55781">
    <property type="entry name" value="GAF domain-like"/>
    <property type="match status" value="1"/>
</dbReference>
<keyword evidence="2" id="KW-0238">DNA-binding</keyword>
<feature type="domain" description="IclR-ED" evidence="5">
    <location>
        <begin position="67"/>
        <end position="256"/>
    </location>
</feature>
<dbReference type="InterPro" id="IPR036388">
    <property type="entry name" value="WH-like_DNA-bd_sf"/>
</dbReference>
<dbReference type="PROSITE" id="PS51077">
    <property type="entry name" value="HTH_ICLR"/>
    <property type="match status" value="1"/>
</dbReference>
<comment type="caution">
    <text evidence="6">The sequence shown here is derived from an EMBL/GenBank/DDBJ whole genome shotgun (WGS) entry which is preliminary data.</text>
</comment>
<dbReference type="GO" id="GO:0045892">
    <property type="term" value="P:negative regulation of DNA-templated transcription"/>
    <property type="evidence" value="ECO:0007669"/>
    <property type="project" value="TreeGrafter"/>
</dbReference>
<keyword evidence="1" id="KW-0805">Transcription regulation</keyword>
<evidence type="ECO:0000259" key="5">
    <source>
        <dbReference type="PROSITE" id="PS51078"/>
    </source>
</evidence>
<dbReference type="RefSeq" id="WP_102773133.1">
    <property type="nucleotide sequence ID" value="NZ_POQS01000003.1"/>
</dbReference>
<dbReference type="Pfam" id="PF01614">
    <property type="entry name" value="IclR_C"/>
    <property type="match status" value="1"/>
</dbReference>
<dbReference type="SMART" id="SM00346">
    <property type="entry name" value="HTH_ICLR"/>
    <property type="match status" value="1"/>
</dbReference>
<dbReference type="PROSITE" id="PS51078">
    <property type="entry name" value="ICLR_ED"/>
    <property type="match status" value="1"/>
</dbReference>
<feature type="domain" description="HTH iclR-type" evidence="4">
    <location>
        <begin position="12"/>
        <end position="74"/>
    </location>
</feature>